<dbReference type="EMBL" id="CP036299">
    <property type="protein sequence ID" value="QDV29479.1"/>
    <property type="molecule type" value="Genomic_DNA"/>
</dbReference>
<dbReference type="AlphaFoldDB" id="A0A518GLN6"/>
<proteinExistence type="predicted"/>
<organism evidence="1 2">
    <name type="scientific">Planctopirus ephydatiae</name>
    <dbReference type="NCBI Taxonomy" id="2528019"/>
    <lineage>
        <taxon>Bacteria</taxon>
        <taxon>Pseudomonadati</taxon>
        <taxon>Planctomycetota</taxon>
        <taxon>Planctomycetia</taxon>
        <taxon>Planctomycetales</taxon>
        <taxon>Planctomycetaceae</taxon>
        <taxon>Planctopirus</taxon>
    </lineage>
</organism>
<sequence length="110" mass="12673">MIPRDHSEEMTASVAASHGRHERQHARLCRAAAINICGFTSRTFHKTFRTIFVNEQTSAEQQHEQFQTLKFHAINGVFEECEIPENRNVRKDNLLSTGFLNSARLLNIYT</sequence>
<dbReference type="Proteomes" id="UP000315349">
    <property type="component" value="Chromosome"/>
</dbReference>
<dbReference type="RefSeq" id="WP_145297388.1">
    <property type="nucleotide sequence ID" value="NZ_CP036299.1"/>
</dbReference>
<name>A0A518GLN6_9PLAN</name>
<dbReference type="KEGG" id="peh:Spb1_13850"/>
<evidence type="ECO:0000313" key="1">
    <source>
        <dbReference type="EMBL" id="QDV29479.1"/>
    </source>
</evidence>
<accession>A0A518GLN6</accession>
<evidence type="ECO:0000313" key="2">
    <source>
        <dbReference type="Proteomes" id="UP000315349"/>
    </source>
</evidence>
<keyword evidence="2" id="KW-1185">Reference proteome</keyword>
<protein>
    <submittedName>
        <fullName evidence="1">Uncharacterized protein</fullName>
    </submittedName>
</protein>
<gene>
    <name evidence="1" type="ORF">Spb1_13850</name>
</gene>
<reference evidence="1 2" key="1">
    <citation type="submission" date="2019-02" db="EMBL/GenBank/DDBJ databases">
        <title>Deep-cultivation of Planctomycetes and their phenomic and genomic characterization uncovers novel biology.</title>
        <authorList>
            <person name="Wiegand S."/>
            <person name="Jogler M."/>
            <person name="Boedeker C."/>
            <person name="Pinto D."/>
            <person name="Vollmers J."/>
            <person name="Rivas-Marin E."/>
            <person name="Kohn T."/>
            <person name="Peeters S.H."/>
            <person name="Heuer A."/>
            <person name="Rast P."/>
            <person name="Oberbeckmann S."/>
            <person name="Bunk B."/>
            <person name="Jeske O."/>
            <person name="Meyerdierks A."/>
            <person name="Storesund J.E."/>
            <person name="Kallscheuer N."/>
            <person name="Luecker S."/>
            <person name="Lage O.M."/>
            <person name="Pohl T."/>
            <person name="Merkel B.J."/>
            <person name="Hornburger P."/>
            <person name="Mueller R.-W."/>
            <person name="Bruemmer F."/>
            <person name="Labrenz M."/>
            <person name="Spormann A.M."/>
            <person name="Op den Camp H."/>
            <person name="Overmann J."/>
            <person name="Amann R."/>
            <person name="Jetten M.S.M."/>
            <person name="Mascher T."/>
            <person name="Medema M.H."/>
            <person name="Devos D.P."/>
            <person name="Kaster A.-K."/>
            <person name="Ovreas L."/>
            <person name="Rohde M."/>
            <person name="Galperin M.Y."/>
            <person name="Jogler C."/>
        </authorList>
    </citation>
    <scope>NUCLEOTIDE SEQUENCE [LARGE SCALE GENOMIC DNA]</scope>
    <source>
        <strain evidence="1 2">Spb1</strain>
    </source>
</reference>